<dbReference type="EMBL" id="BARS01009444">
    <property type="protein sequence ID" value="GAF74720.1"/>
    <property type="molecule type" value="Genomic_DNA"/>
</dbReference>
<dbReference type="SUPFAM" id="SSF50494">
    <property type="entry name" value="Trypsin-like serine proteases"/>
    <property type="match status" value="1"/>
</dbReference>
<accession>X0TF79</accession>
<name>X0TF79_9ZZZZ</name>
<dbReference type="Pfam" id="PF13365">
    <property type="entry name" value="Trypsin_2"/>
    <property type="match status" value="1"/>
</dbReference>
<gene>
    <name evidence="1" type="ORF">S01H1_17758</name>
</gene>
<sequence length="309" mass="32657">MFSQGDSLGRCPGGMLVLVALLMVGVGGGAYAQNSDQPTPTDLARAEKLREDTRRMIELARDRVFPALVNVQVISVSYWGGKERKSTSVGSGTIISPQGHILTNYHVASDGHKFKCTLADKQEVSAELVGEDPLTDLAVLKLDLSELKDPQAPLVAAEFGDSDELEVGDYVMAMGSPWALSRSVTLGIVSNTERVFASASGGPGDMEIEQGQRTGLFTRWIQHDAAIYHGSSGGPLVNLEGQIVGINEMGGSSGFGLAIPSNLAETVAATLIEHGEVSRSWIGVSFRPIEKTGLEHGVLVNSVVKDGPA</sequence>
<dbReference type="InterPro" id="IPR009003">
    <property type="entry name" value="Peptidase_S1_PA"/>
</dbReference>
<dbReference type="InterPro" id="IPR001940">
    <property type="entry name" value="Peptidase_S1C"/>
</dbReference>
<dbReference type="Gene3D" id="2.40.10.10">
    <property type="entry name" value="Trypsin-like serine proteases"/>
    <property type="match status" value="2"/>
</dbReference>
<proteinExistence type="predicted"/>
<reference evidence="1" key="1">
    <citation type="journal article" date="2014" name="Front. Microbiol.">
        <title>High frequency of phylogenetically diverse reductive dehalogenase-homologous genes in deep subseafloor sedimentary metagenomes.</title>
        <authorList>
            <person name="Kawai M."/>
            <person name="Futagami T."/>
            <person name="Toyoda A."/>
            <person name="Takaki Y."/>
            <person name="Nishi S."/>
            <person name="Hori S."/>
            <person name="Arai W."/>
            <person name="Tsubouchi T."/>
            <person name="Morono Y."/>
            <person name="Uchiyama I."/>
            <person name="Ito T."/>
            <person name="Fujiyama A."/>
            <person name="Inagaki F."/>
            <person name="Takami H."/>
        </authorList>
    </citation>
    <scope>NUCLEOTIDE SEQUENCE</scope>
    <source>
        <strain evidence="1">Expedition CK06-06</strain>
    </source>
</reference>
<protein>
    <recommendedName>
        <fullName evidence="2">PDZ domain-containing protein</fullName>
    </recommendedName>
</protein>
<dbReference type="GO" id="GO:0004252">
    <property type="term" value="F:serine-type endopeptidase activity"/>
    <property type="evidence" value="ECO:0007669"/>
    <property type="project" value="InterPro"/>
</dbReference>
<dbReference type="PANTHER" id="PTHR22939:SF129">
    <property type="entry name" value="SERINE PROTEASE HTRA2, MITOCHONDRIAL"/>
    <property type="match status" value="1"/>
</dbReference>
<dbReference type="AlphaFoldDB" id="X0TF79"/>
<feature type="non-terminal residue" evidence="1">
    <location>
        <position position="309"/>
    </location>
</feature>
<dbReference type="PANTHER" id="PTHR22939">
    <property type="entry name" value="SERINE PROTEASE FAMILY S1C HTRA-RELATED"/>
    <property type="match status" value="1"/>
</dbReference>
<comment type="caution">
    <text evidence="1">The sequence shown here is derived from an EMBL/GenBank/DDBJ whole genome shotgun (WGS) entry which is preliminary data.</text>
</comment>
<dbReference type="GO" id="GO:0006508">
    <property type="term" value="P:proteolysis"/>
    <property type="evidence" value="ECO:0007669"/>
    <property type="project" value="InterPro"/>
</dbReference>
<dbReference type="PRINTS" id="PR00834">
    <property type="entry name" value="PROTEASES2C"/>
</dbReference>
<dbReference type="InterPro" id="IPR043504">
    <property type="entry name" value="Peptidase_S1_PA_chymotrypsin"/>
</dbReference>
<evidence type="ECO:0000313" key="1">
    <source>
        <dbReference type="EMBL" id="GAF74720.1"/>
    </source>
</evidence>
<evidence type="ECO:0008006" key="2">
    <source>
        <dbReference type="Google" id="ProtNLM"/>
    </source>
</evidence>
<organism evidence="1">
    <name type="scientific">marine sediment metagenome</name>
    <dbReference type="NCBI Taxonomy" id="412755"/>
    <lineage>
        <taxon>unclassified sequences</taxon>
        <taxon>metagenomes</taxon>
        <taxon>ecological metagenomes</taxon>
    </lineage>
</organism>